<evidence type="ECO:0000313" key="3">
    <source>
        <dbReference type="Proteomes" id="UP000324800"/>
    </source>
</evidence>
<dbReference type="InterPro" id="IPR043128">
    <property type="entry name" value="Rev_trsase/Diguanyl_cyclase"/>
</dbReference>
<dbReference type="SUPFAM" id="SSF56672">
    <property type="entry name" value="DNA/RNA polymerases"/>
    <property type="match status" value="1"/>
</dbReference>
<dbReference type="Proteomes" id="UP000324800">
    <property type="component" value="Unassembled WGS sequence"/>
</dbReference>
<sequence length="310" mass="34708">MENVITVIQTIKQRDYATQLDLEKAYHHQKVSENLQRYLGFKFRQKAYCYVGLPFGWNRSPLLFCRIMRSTVRAIREKFSVRVETTGRRYGLNNLIHDGAGLEDVTSQVQGNTNEGLPIPWLEVENLYDGSMHPTGQEKIIKIKIEKMVRNYDVEKDNRGEKVSTAAGRVELSEMACNGCISTYGIDQSSKNRGVEETRVEWQVEIGQENVGGFEMVGLDDQGEQSKDVRFENTNILSNDGCGDNRMGSGIGGNGEGGGIGGESWGVEWDLELEVFKLTRNSSSVNGTKINEKLLSEGDCNDHQYGQCGD</sequence>
<accession>A0A5J4TRH9</accession>
<evidence type="ECO:0000313" key="2">
    <source>
        <dbReference type="EMBL" id="KAA6360051.1"/>
    </source>
</evidence>
<proteinExistence type="predicted"/>
<dbReference type="InterPro" id="IPR000477">
    <property type="entry name" value="RT_dom"/>
</dbReference>
<organism evidence="2 3">
    <name type="scientific">Streblomastix strix</name>
    <dbReference type="NCBI Taxonomy" id="222440"/>
    <lineage>
        <taxon>Eukaryota</taxon>
        <taxon>Metamonada</taxon>
        <taxon>Preaxostyla</taxon>
        <taxon>Oxymonadida</taxon>
        <taxon>Streblomastigidae</taxon>
        <taxon>Streblomastix</taxon>
    </lineage>
</organism>
<dbReference type="Pfam" id="PF00078">
    <property type="entry name" value="RVT_1"/>
    <property type="match status" value="1"/>
</dbReference>
<dbReference type="InterPro" id="IPR052055">
    <property type="entry name" value="Hepadnavirus_pol/RT"/>
</dbReference>
<dbReference type="InterPro" id="IPR043502">
    <property type="entry name" value="DNA/RNA_pol_sf"/>
</dbReference>
<gene>
    <name evidence="2" type="ORF">EZS28_044421</name>
</gene>
<dbReference type="Gene3D" id="3.10.10.10">
    <property type="entry name" value="HIV Type 1 Reverse Transcriptase, subunit A, domain 1"/>
    <property type="match status" value="1"/>
</dbReference>
<dbReference type="PANTHER" id="PTHR33050">
    <property type="entry name" value="REVERSE TRANSCRIPTASE DOMAIN-CONTAINING PROTEIN"/>
    <property type="match status" value="1"/>
</dbReference>
<protein>
    <recommendedName>
        <fullName evidence="1">Reverse transcriptase domain-containing protein</fullName>
    </recommendedName>
</protein>
<evidence type="ECO:0000259" key="1">
    <source>
        <dbReference type="Pfam" id="PF00078"/>
    </source>
</evidence>
<dbReference type="PANTHER" id="PTHR33050:SF7">
    <property type="entry name" value="RIBONUCLEASE H"/>
    <property type="match status" value="1"/>
</dbReference>
<name>A0A5J4TRH9_9EUKA</name>
<feature type="non-terminal residue" evidence="2">
    <location>
        <position position="310"/>
    </location>
</feature>
<reference evidence="2 3" key="1">
    <citation type="submission" date="2019-03" db="EMBL/GenBank/DDBJ databases">
        <title>Single cell metagenomics reveals metabolic interactions within the superorganism composed of flagellate Streblomastix strix and complex community of Bacteroidetes bacteria on its surface.</title>
        <authorList>
            <person name="Treitli S.C."/>
            <person name="Kolisko M."/>
            <person name="Husnik F."/>
            <person name="Keeling P."/>
            <person name="Hampl V."/>
        </authorList>
    </citation>
    <scope>NUCLEOTIDE SEQUENCE [LARGE SCALE GENOMIC DNA]</scope>
    <source>
        <strain evidence="2">ST1C</strain>
    </source>
</reference>
<feature type="domain" description="Reverse transcriptase" evidence="1">
    <location>
        <begin position="9"/>
        <end position="81"/>
    </location>
</feature>
<comment type="caution">
    <text evidence="2">The sequence shown here is derived from an EMBL/GenBank/DDBJ whole genome shotgun (WGS) entry which is preliminary data.</text>
</comment>
<dbReference type="Gene3D" id="3.30.70.270">
    <property type="match status" value="1"/>
</dbReference>
<dbReference type="AlphaFoldDB" id="A0A5J4TRH9"/>
<dbReference type="EMBL" id="SNRW01027497">
    <property type="protein sequence ID" value="KAA6360051.1"/>
    <property type="molecule type" value="Genomic_DNA"/>
</dbReference>